<evidence type="ECO:0000256" key="1">
    <source>
        <dbReference type="SAM" id="Phobius"/>
    </source>
</evidence>
<dbReference type="PANTHER" id="PTHR11161">
    <property type="entry name" value="O-ACYLTRANSFERASE"/>
    <property type="match status" value="1"/>
</dbReference>
<feature type="transmembrane region" description="Helical" evidence="1">
    <location>
        <begin position="300"/>
        <end position="318"/>
    </location>
</feature>
<sequence length="687" mass="76850">MCSCHNVSEMICCNAVLRRREAVGQAARRESARGCARARPPDVDMWRPVWLVACLCTVGASVVDINDTQLASLPALYALDEWRQCQREGDVYCMVDAVLYAVEPSPALMLLQEYSAQTLKHYNRTQVHRGVCVSRCGEHNVTSGWYDAAQNCVSAGVAEYGLEAEILSVDWCMSADSPPAGSGPGRSLAVLVTVLAALACLATAVHVLGDRCAKAECNRYLLAFSLKRNYDILTYDRSKPRTDDRMKDVACIEGIRFLGMQCVIFSHVMLIYIYSYIDNPQFVERIYDKFAWQAVLNSPLWLQAFFAMSGFLTAYATLLSSKTKPITFFKCIMSIINRWIRLTPLAVFALWFTVAWFPLLGGGPQWSWLVTREAHDCSERWWYHVLYVHNHLPTGKFCMGHTWYLAADMQLHVLGVFVLLLLKRWRALALPVLLLLVTGSALAAGLVVYFYQLTPIVTAQTPEVLRTMFAGSKILTLLYLPAWMNLPGYVGGMATAMILYNTNIKLKDSKWFNILFHSSLFLGSAVLLAGTVFLSDAPPPRWAAALYAALDRTLVAVFFCIFMLGCFSRCWSAIRDALEWRGFHTLGRLSYCVFLIHFIVLRLTLAGNTQLGHASLLSMASLLITSSVLSYIAAIPLCLLVELPLIQLWKAVTEGEGGERPERPVQDHPPAKTFDLVAQIRRRQEAA</sequence>
<name>A0A9P0BPE4_CHRIL</name>
<feature type="transmembrane region" description="Helical" evidence="1">
    <location>
        <begin position="478"/>
        <end position="500"/>
    </location>
</feature>
<keyword evidence="1" id="KW-1133">Transmembrane helix</keyword>
<dbReference type="InterPro" id="IPR052728">
    <property type="entry name" value="O2_lipid_transport_reg"/>
</dbReference>
<feature type="domain" description="Acyltransferase 3" evidence="2">
    <location>
        <begin position="250"/>
        <end position="639"/>
    </location>
</feature>
<feature type="transmembrane region" description="Helical" evidence="1">
    <location>
        <begin position="429"/>
        <end position="451"/>
    </location>
</feature>
<dbReference type="GO" id="GO:0016747">
    <property type="term" value="F:acyltransferase activity, transferring groups other than amino-acyl groups"/>
    <property type="evidence" value="ECO:0007669"/>
    <property type="project" value="InterPro"/>
</dbReference>
<dbReference type="Pfam" id="PF01757">
    <property type="entry name" value="Acyl_transf_3"/>
    <property type="match status" value="1"/>
</dbReference>
<accession>A0A9P0BPE4</accession>
<gene>
    <name evidence="3" type="ORF">CINC_LOCUS4518</name>
</gene>
<feature type="transmembrane region" description="Helical" evidence="1">
    <location>
        <begin position="586"/>
        <end position="605"/>
    </location>
</feature>
<dbReference type="OrthoDB" id="10265389at2759"/>
<dbReference type="InterPro" id="IPR002656">
    <property type="entry name" value="Acyl_transf_3_dom"/>
</dbReference>
<feature type="transmembrane region" description="Helical" evidence="1">
    <location>
        <begin position="512"/>
        <end position="534"/>
    </location>
</feature>
<proteinExistence type="predicted"/>
<organism evidence="3 4">
    <name type="scientific">Chrysodeixis includens</name>
    <name type="common">Soybean looper</name>
    <name type="synonym">Pseudoplusia includens</name>
    <dbReference type="NCBI Taxonomy" id="689277"/>
    <lineage>
        <taxon>Eukaryota</taxon>
        <taxon>Metazoa</taxon>
        <taxon>Ecdysozoa</taxon>
        <taxon>Arthropoda</taxon>
        <taxon>Hexapoda</taxon>
        <taxon>Insecta</taxon>
        <taxon>Pterygota</taxon>
        <taxon>Neoptera</taxon>
        <taxon>Endopterygota</taxon>
        <taxon>Lepidoptera</taxon>
        <taxon>Glossata</taxon>
        <taxon>Ditrysia</taxon>
        <taxon>Noctuoidea</taxon>
        <taxon>Noctuidae</taxon>
        <taxon>Plusiinae</taxon>
        <taxon>Chrysodeixis</taxon>
    </lineage>
</organism>
<feature type="transmembrane region" description="Helical" evidence="1">
    <location>
        <begin position="188"/>
        <end position="209"/>
    </location>
</feature>
<evidence type="ECO:0000259" key="2">
    <source>
        <dbReference type="Pfam" id="PF01757"/>
    </source>
</evidence>
<feature type="transmembrane region" description="Helical" evidence="1">
    <location>
        <begin position="339"/>
        <end position="359"/>
    </location>
</feature>
<dbReference type="AlphaFoldDB" id="A0A9P0BPE4"/>
<evidence type="ECO:0000313" key="3">
    <source>
        <dbReference type="EMBL" id="CAH0589906.1"/>
    </source>
</evidence>
<dbReference type="Proteomes" id="UP001154114">
    <property type="component" value="Chromosome 18"/>
</dbReference>
<evidence type="ECO:0000313" key="4">
    <source>
        <dbReference type="Proteomes" id="UP001154114"/>
    </source>
</evidence>
<keyword evidence="1" id="KW-0812">Transmembrane</keyword>
<feature type="transmembrane region" description="Helical" evidence="1">
    <location>
        <begin position="403"/>
        <end position="422"/>
    </location>
</feature>
<dbReference type="EMBL" id="LR824021">
    <property type="protein sequence ID" value="CAH0589906.1"/>
    <property type="molecule type" value="Genomic_DNA"/>
</dbReference>
<feature type="transmembrane region" description="Helical" evidence="1">
    <location>
        <begin position="554"/>
        <end position="574"/>
    </location>
</feature>
<reference evidence="3" key="1">
    <citation type="submission" date="2021-12" db="EMBL/GenBank/DDBJ databases">
        <authorList>
            <person name="King R."/>
        </authorList>
    </citation>
    <scope>NUCLEOTIDE SEQUENCE</scope>
</reference>
<keyword evidence="4" id="KW-1185">Reference proteome</keyword>
<feature type="transmembrane region" description="Helical" evidence="1">
    <location>
        <begin position="617"/>
        <end position="641"/>
    </location>
</feature>
<keyword evidence="1" id="KW-0472">Membrane</keyword>
<dbReference type="PANTHER" id="PTHR11161:SF22">
    <property type="entry name" value="ACYLTRANSFERASE 3 DOMAIN-CONTAINING PROTEIN-RELATED"/>
    <property type="match status" value="1"/>
</dbReference>
<feature type="transmembrane region" description="Helical" evidence="1">
    <location>
        <begin position="255"/>
        <end position="277"/>
    </location>
</feature>
<protein>
    <recommendedName>
        <fullName evidence="2">Acyltransferase 3 domain-containing protein</fullName>
    </recommendedName>
</protein>